<evidence type="ECO:0000256" key="1">
    <source>
        <dbReference type="SAM" id="Phobius"/>
    </source>
</evidence>
<sequence length="218" mass="24025">MEKKQNSKTHSIMGKAAVAFLVSSSIASIIVLVTRRAGDLSRASCMGVTMLVVITSERKRAMRWGLAGRWIMSTALLFSSACDAYCSYVMNLQTPTAATIAICELMVGTCFAAGCLLVHSYTLAQDHETLAHRCDEIEGILGFFVIMPPYNLCFKTIPFAWICLFRQGTVGNSHIERILMERGLICLPILAIFSLNLLSSLFTKESLNLLSNLFTKEP</sequence>
<feature type="transmembrane region" description="Helical" evidence="1">
    <location>
        <begin position="12"/>
        <end position="34"/>
    </location>
</feature>
<accession>A0A9P0VVX8</accession>
<dbReference type="EMBL" id="CAKXYY010000001">
    <property type="protein sequence ID" value="CAH2350351.1"/>
    <property type="molecule type" value="Genomic_DNA"/>
</dbReference>
<keyword evidence="1" id="KW-0472">Membrane</keyword>
<feature type="transmembrane region" description="Helical" evidence="1">
    <location>
        <begin position="96"/>
        <end position="118"/>
    </location>
</feature>
<organism evidence="2 3">
    <name type="scientific">[Candida] railenensis</name>
    <dbReference type="NCBI Taxonomy" id="45579"/>
    <lineage>
        <taxon>Eukaryota</taxon>
        <taxon>Fungi</taxon>
        <taxon>Dikarya</taxon>
        <taxon>Ascomycota</taxon>
        <taxon>Saccharomycotina</taxon>
        <taxon>Pichiomycetes</taxon>
        <taxon>Debaryomycetaceae</taxon>
        <taxon>Kurtzmaniella</taxon>
    </lineage>
</organism>
<dbReference type="AlphaFoldDB" id="A0A9P0VVX8"/>
<evidence type="ECO:0000313" key="3">
    <source>
        <dbReference type="Proteomes" id="UP000837801"/>
    </source>
</evidence>
<dbReference type="Proteomes" id="UP000837801">
    <property type="component" value="Unassembled WGS sequence"/>
</dbReference>
<feature type="transmembrane region" description="Helical" evidence="1">
    <location>
        <begin position="183"/>
        <end position="202"/>
    </location>
</feature>
<comment type="caution">
    <text evidence="2">The sequence shown here is derived from an EMBL/GenBank/DDBJ whole genome shotgun (WGS) entry which is preliminary data.</text>
</comment>
<name>A0A9P0VVX8_9ASCO</name>
<keyword evidence="3" id="KW-1185">Reference proteome</keyword>
<proteinExistence type="predicted"/>
<gene>
    <name evidence="2" type="ORF">CLIB1423_01S08152</name>
</gene>
<protein>
    <submittedName>
        <fullName evidence="2">Uncharacterized protein</fullName>
    </submittedName>
</protein>
<reference evidence="2" key="1">
    <citation type="submission" date="2022-03" db="EMBL/GenBank/DDBJ databases">
        <authorList>
            <person name="Legras J.-L."/>
            <person name="Devillers H."/>
            <person name="Grondin C."/>
        </authorList>
    </citation>
    <scope>NUCLEOTIDE SEQUENCE</scope>
    <source>
        <strain evidence="2">CLIB 1423</strain>
    </source>
</reference>
<keyword evidence="1" id="KW-1133">Transmembrane helix</keyword>
<evidence type="ECO:0000313" key="2">
    <source>
        <dbReference type="EMBL" id="CAH2350351.1"/>
    </source>
</evidence>
<keyword evidence="1" id="KW-0812">Transmembrane</keyword>
<feature type="transmembrane region" description="Helical" evidence="1">
    <location>
        <begin position="70"/>
        <end position="90"/>
    </location>
</feature>